<keyword evidence="2" id="KW-0472">Membrane</keyword>
<evidence type="ECO:0000256" key="2">
    <source>
        <dbReference type="SAM" id="Phobius"/>
    </source>
</evidence>
<reference evidence="4" key="1">
    <citation type="journal article" date="2019" name="Int. J. Syst. Evol. Microbiol.">
        <title>The Global Catalogue of Microorganisms (GCM) 10K type strain sequencing project: providing services to taxonomists for standard genome sequencing and annotation.</title>
        <authorList>
            <consortium name="The Broad Institute Genomics Platform"/>
            <consortium name="The Broad Institute Genome Sequencing Center for Infectious Disease"/>
            <person name="Wu L."/>
            <person name="Ma J."/>
        </authorList>
    </citation>
    <scope>NUCLEOTIDE SEQUENCE [LARGE SCALE GENOMIC DNA]</scope>
    <source>
        <strain evidence="4">JCM 17979</strain>
    </source>
</reference>
<feature type="compositionally biased region" description="Acidic residues" evidence="1">
    <location>
        <begin position="9"/>
        <end position="23"/>
    </location>
</feature>
<dbReference type="Proteomes" id="UP001500928">
    <property type="component" value="Unassembled WGS sequence"/>
</dbReference>
<accession>A0ABP9AHT3</accession>
<protein>
    <submittedName>
        <fullName evidence="3">Uncharacterized protein</fullName>
    </submittedName>
</protein>
<keyword evidence="2" id="KW-0812">Transmembrane</keyword>
<dbReference type="RefSeq" id="WP_345411970.1">
    <property type="nucleotide sequence ID" value="NZ_BAABHO010000007.1"/>
</dbReference>
<dbReference type="EMBL" id="BAABHO010000007">
    <property type="protein sequence ID" value="GAA4780940.1"/>
    <property type="molecule type" value="Genomic_DNA"/>
</dbReference>
<feature type="region of interest" description="Disordered" evidence="1">
    <location>
        <begin position="1"/>
        <end position="30"/>
    </location>
</feature>
<organism evidence="3 4">
    <name type="scientific">Actinomycetospora chlora</name>
    <dbReference type="NCBI Taxonomy" id="663608"/>
    <lineage>
        <taxon>Bacteria</taxon>
        <taxon>Bacillati</taxon>
        <taxon>Actinomycetota</taxon>
        <taxon>Actinomycetes</taxon>
        <taxon>Pseudonocardiales</taxon>
        <taxon>Pseudonocardiaceae</taxon>
        <taxon>Actinomycetospora</taxon>
    </lineage>
</organism>
<comment type="caution">
    <text evidence="3">The sequence shown here is derived from an EMBL/GenBank/DDBJ whole genome shotgun (WGS) entry which is preliminary data.</text>
</comment>
<evidence type="ECO:0000313" key="3">
    <source>
        <dbReference type="EMBL" id="GAA4780940.1"/>
    </source>
</evidence>
<gene>
    <name evidence="3" type="ORF">GCM10023200_12760</name>
</gene>
<keyword evidence="4" id="KW-1185">Reference proteome</keyword>
<keyword evidence="2" id="KW-1133">Transmembrane helix</keyword>
<proteinExistence type="predicted"/>
<feature type="transmembrane region" description="Helical" evidence="2">
    <location>
        <begin position="148"/>
        <end position="169"/>
    </location>
</feature>
<feature type="region of interest" description="Disordered" evidence="1">
    <location>
        <begin position="85"/>
        <end position="122"/>
    </location>
</feature>
<feature type="compositionally biased region" description="Pro residues" evidence="1">
    <location>
        <begin position="89"/>
        <end position="105"/>
    </location>
</feature>
<name>A0ABP9AHT3_9PSEU</name>
<sequence length="196" mass="20386">MSRHRREGVEEDAAPEVLVEDDAPTGPLDLSSVKVVVVPRPRQAPEAGEPLAPAVVSAVEQQWAALSPAERAWREWSDAPGGFVRPHTGPIPSPVPRPASAPAPRPEQEWGPWPPEQASDLPGVPSHALPAVATSGTWVEPERRPAGALVMSAIAVLVVLLVALGVALVQPSTFGLHAPPLFEISGEAGPGTSTGP</sequence>
<evidence type="ECO:0000256" key="1">
    <source>
        <dbReference type="SAM" id="MobiDB-lite"/>
    </source>
</evidence>
<evidence type="ECO:0000313" key="4">
    <source>
        <dbReference type="Proteomes" id="UP001500928"/>
    </source>
</evidence>